<keyword evidence="1" id="KW-0812">Transmembrane</keyword>
<sequence>MSSVIRAALVVVLALCGVVLAAVFAINAVHGASLLDYAKPVVAVLVAARLLLWLRQDRVETKGQADKARSGRNTKMIAIGLAIGLGAPLVLFWLITSVSR</sequence>
<keyword evidence="3" id="KW-1185">Reference proteome</keyword>
<evidence type="ECO:0000313" key="2">
    <source>
        <dbReference type="EMBL" id="MFG6458093.1"/>
    </source>
</evidence>
<keyword evidence="1" id="KW-0472">Membrane</keyword>
<protein>
    <submittedName>
        <fullName evidence="2">Uncharacterized protein</fullName>
    </submittedName>
</protein>
<feature type="transmembrane region" description="Helical" evidence="1">
    <location>
        <begin position="76"/>
        <end position="95"/>
    </location>
</feature>
<evidence type="ECO:0000256" key="1">
    <source>
        <dbReference type="SAM" id="Phobius"/>
    </source>
</evidence>
<comment type="caution">
    <text evidence="2">The sequence shown here is derived from an EMBL/GenBank/DDBJ whole genome shotgun (WGS) entry which is preliminary data.</text>
</comment>
<feature type="transmembrane region" description="Helical" evidence="1">
    <location>
        <begin position="37"/>
        <end position="55"/>
    </location>
</feature>
<dbReference type="EMBL" id="JBIGIA010000010">
    <property type="protein sequence ID" value="MFG6458093.1"/>
    <property type="molecule type" value="Genomic_DNA"/>
</dbReference>
<evidence type="ECO:0000313" key="3">
    <source>
        <dbReference type="Proteomes" id="UP001606305"/>
    </source>
</evidence>
<proteinExistence type="predicted"/>
<organism evidence="2 3">
    <name type="scientific">Pelomonas nitida</name>
    <dbReference type="NCBI Taxonomy" id="3299027"/>
    <lineage>
        <taxon>Bacteria</taxon>
        <taxon>Pseudomonadati</taxon>
        <taxon>Pseudomonadota</taxon>
        <taxon>Betaproteobacteria</taxon>
        <taxon>Burkholderiales</taxon>
        <taxon>Sphaerotilaceae</taxon>
        <taxon>Roseateles</taxon>
    </lineage>
</organism>
<dbReference type="RefSeq" id="WP_394488946.1">
    <property type="nucleotide sequence ID" value="NZ_JBIGIA010000010.1"/>
</dbReference>
<keyword evidence="1" id="KW-1133">Transmembrane helix</keyword>
<gene>
    <name evidence="2" type="ORF">ACG00X_14735</name>
</gene>
<dbReference type="Proteomes" id="UP001606305">
    <property type="component" value="Unassembled WGS sequence"/>
</dbReference>
<accession>A0ABW7G852</accession>
<reference evidence="2 3" key="1">
    <citation type="submission" date="2024-09" db="EMBL/GenBank/DDBJ databases">
        <title>Novel species of the genus Pelomonas and Roseateles isolated from streams.</title>
        <authorList>
            <person name="Lu H."/>
        </authorList>
    </citation>
    <scope>NUCLEOTIDE SEQUENCE [LARGE SCALE GENOMIC DNA]</scope>
    <source>
        <strain evidence="2 3">BYS96W</strain>
    </source>
</reference>
<name>A0ABW7G852_9BURK</name>